<dbReference type="Proteomes" id="UP001144191">
    <property type="component" value="Unassembled WGS sequence"/>
</dbReference>
<dbReference type="PROSITE" id="PS50088">
    <property type="entry name" value="ANK_REPEAT"/>
    <property type="match status" value="3"/>
</dbReference>
<name>A0A9W6EA70_ASPNG</name>
<dbReference type="Gene3D" id="3.40.50.1580">
    <property type="entry name" value="Nucleoside phosphorylase domain"/>
    <property type="match status" value="1"/>
</dbReference>
<evidence type="ECO:0000256" key="2">
    <source>
        <dbReference type="PROSITE-ProRule" id="PRU00023"/>
    </source>
</evidence>
<dbReference type="SMART" id="SM00248">
    <property type="entry name" value="ANK"/>
    <property type="match status" value="11"/>
</dbReference>
<dbReference type="InterPro" id="IPR000845">
    <property type="entry name" value="Nucleoside_phosphorylase_d"/>
</dbReference>
<feature type="repeat" description="ANK" evidence="2">
    <location>
        <begin position="1289"/>
        <end position="1322"/>
    </location>
</feature>
<dbReference type="InterPro" id="IPR036770">
    <property type="entry name" value="Ankyrin_rpt-contain_sf"/>
</dbReference>
<dbReference type="InterPro" id="IPR053137">
    <property type="entry name" value="NLR-like"/>
</dbReference>
<dbReference type="InterPro" id="IPR035994">
    <property type="entry name" value="Nucleoside_phosphorylase_sf"/>
</dbReference>
<dbReference type="SUPFAM" id="SSF52540">
    <property type="entry name" value="P-loop containing nucleoside triphosphate hydrolases"/>
    <property type="match status" value="1"/>
</dbReference>
<feature type="repeat" description="ANK" evidence="2">
    <location>
        <begin position="1323"/>
        <end position="1347"/>
    </location>
</feature>
<evidence type="ECO:0000256" key="1">
    <source>
        <dbReference type="ARBA" id="ARBA00022737"/>
    </source>
</evidence>
<dbReference type="EMBL" id="BRPB01000050">
    <property type="protein sequence ID" value="GLA51459.1"/>
    <property type="molecule type" value="Genomic_DNA"/>
</dbReference>
<evidence type="ECO:0000259" key="3">
    <source>
        <dbReference type="Pfam" id="PF01048"/>
    </source>
</evidence>
<feature type="domain" description="Nephrocystin 3-like N-terminal" evidence="4">
    <location>
        <begin position="380"/>
        <end position="553"/>
    </location>
</feature>
<dbReference type="PROSITE" id="PS50297">
    <property type="entry name" value="ANK_REP_REGION"/>
    <property type="match status" value="1"/>
</dbReference>
<dbReference type="SUPFAM" id="SSF48403">
    <property type="entry name" value="Ankyrin repeat"/>
    <property type="match status" value="2"/>
</dbReference>
<evidence type="ECO:0000313" key="5">
    <source>
        <dbReference type="EMBL" id="GLA51459.1"/>
    </source>
</evidence>
<accession>A0A9W6EA70</accession>
<feature type="domain" description="Nucleoside phosphorylase" evidence="3">
    <location>
        <begin position="34"/>
        <end position="322"/>
    </location>
</feature>
<evidence type="ECO:0008006" key="7">
    <source>
        <dbReference type="Google" id="ProtNLM"/>
    </source>
</evidence>
<evidence type="ECO:0000259" key="4">
    <source>
        <dbReference type="Pfam" id="PF24883"/>
    </source>
</evidence>
<dbReference type="GO" id="GO:0003824">
    <property type="term" value="F:catalytic activity"/>
    <property type="evidence" value="ECO:0007669"/>
    <property type="project" value="InterPro"/>
</dbReference>
<dbReference type="SUPFAM" id="SSF53167">
    <property type="entry name" value="Purine and uridine phosphorylases"/>
    <property type="match status" value="1"/>
</dbReference>
<dbReference type="Pfam" id="PF24883">
    <property type="entry name" value="NPHP3_N"/>
    <property type="match status" value="1"/>
</dbReference>
<evidence type="ECO:0000313" key="6">
    <source>
        <dbReference type="Proteomes" id="UP001144191"/>
    </source>
</evidence>
<dbReference type="PANTHER" id="PTHR46082">
    <property type="entry name" value="ATP/GTP-BINDING PROTEIN-RELATED"/>
    <property type="match status" value="1"/>
</dbReference>
<dbReference type="Gene3D" id="1.25.40.20">
    <property type="entry name" value="Ankyrin repeat-containing domain"/>
    <property type="match status" value="2"/>
</dbReference>
<keyword evidence="1" id="KW-0677">Repeat</keyword>
<dbReference type="InterPro" id="IPR056884">
    <property type="entry name" value="NPHP3-like_N"/>
</dbReference>
<dbReference type="InterPro" id="IPR002110">
    <property type="entry name" value="Ankyrin_rpt"/>
</dbReference>
<organism evidence="5 6">
    <name type="scientific">Aspergillus niger</name>
    <dbReference type="NCBI Taxonomy" id="5061"/>
    <lineage>
        <taxon>Eukaryota</taxon>
        <taxon>Fungi</taxon>
        <taxon>Dikarya</taxon>
        <taxon>Ascomycota</taxon>
        <taxon>Pezizomycotina</taxon>
        <taxon>Eurotiomycetes</taxon>
        <taxon>Eurotiomycetidae</taxon>
        <taxon>Eurotiales</taxon>
        <taxon>Aspergillaceae</taxon>
        <taxon>Aspergillus</taxon>
        <taxon>Aspergillus subgen. Circumdati</taxon>
    </lineage>
</organism>
<sequence length="1458" mass="163453">MEHQQPHILENPPKRRKLDNRENLQQLSHDDYTIGWVCALAIEAAAATAMLDQIHPALPTHPRDSNSYTLGSIGSHHVVIACLPAGVYGTTSAATVASNMFISFGSIRHLLMVGIGGGVPSASADIRLGDVVVSIPTPRFEGVVQYDYGKTIGQGRFERTGTLNKPSTSLLTAVSSLRAADLRNGSQIPSLMSQMLARNPQMAETFTSPGCQRDLLFASDYEHDPAEPTCELCDRKNLVTRSTRSSNRPVVHYGLIASGNQVIKHAQTRDQLAAQLNILCFEMEAAGLMDNFPCLVIRGVSDYSDSHKNKAWQGYAAATAAAYAKQLLATIGVCGPGPISDYAGPGVITAVQQRASMMDALRFDQLESRQATIKPAHAKTCKWLLEKQEYVDWLDSKHFPEHCGFLWIKGKAGSGKSTMMKFAFQQANATVTAETDVISFFFNARGEDLEKSTLGMYRSLVAQLLEKVPELRMLLDELDNGSGGESYTWSHEILQHTFRRSISRLGGRRVICFIDALDECEEEEVRAMIDFIQSLGEHAISSRVQLHVCFSSRHYPHIAIEKGLELILEDQEGHADDITRYLHSELKIGRSKQAEEIRREIHEKASGIFLWIVLVVQILNREYQRGRLHALRKRLREIPAKLSDLFKDILTRDTVNMEDLLLSIQWILFARRPLKREELYFAILSADPDNLAEAWDPEDISEQDIDRFILSTSKGLAETTKSKAKTVQFIHESVRDFLLKEDGLRELWPEHQGNFEASSHDRLKQCCNNTLLSEATSNNIAEEEYIESASRDELKTLRDSLSQKLPFLEYAVYNILQHSEAAEKGGVRQGCFLANFNFPHWKHCSNIFERYKARRHTESACLLFILAKYDLSSLARMICKDKPCVPIPSRRDLELLVSYAVRNDHREFLDLINRSQLQDAPASPNVWIEMALRYTIQFDREVMFASLLTDTHVNLNLLDKDGKQYIHYIIQYGRDSMFNRILAMHEIDLNIADRHGNRPLHYTIQFDREAMFAKLLTNTDVDLTLPNKNGEQCLHSIIQYGRRSMFDQIIHMRAIDLNAPDRDGNTPLHYTIRFDQASMFIKLLTMDRINLSAQNRVNQTPLHCALQYERENMFDILIARNNTDITALLFSAIELDDDLVFNRLLATQPVNVNAMNKRGKTLLTMATERSNISIIKSLFESSYKEVGIADPQFPPSSSSSTYGVILKLIITPRQVLLSDENWNRTLECAALSRWDEIVELLVTMDDFFPRLNSPCAEAVLLYAAWGGNKALVDKVLATGKADPNAKSFDGTTALAYAASGGYTDIAIQLLSKESVDPDAKDRYGMTPLAYAASKGYAEIVIQLLSTGRIKIDAGDLIEKTPLAYAVSGGHAAVVRILLSTGKADPDHKDMCGYTPLTQAAASGVEEVVGQLLAIPRADINSAYASGQEALWVAKLSSNVRVMMMLDDWLTSFPCPEQQ</sequence>
<reference evidence="5" key="1">
    <citation type="submission" date="2022-07" db="EMBL/GenBank/DDBJ databases">
        <title>Taxonomy of Aspergillus series Nigri: significant species reduction supported by multi-species coalescent approaches.</title>
        <authorList>
            <person name="Bian C."/>
            <person name="Kusuya Y."/>
            <person name="Sklenar F."/>
            <person name="D'hooge E."/>
            <person name="Yaguchi T."/>
            <person name="Takahashi H."/>
            <person name="Hubka V."/>
        </authorList>
    </citation>
    <scope>NUCLEOTIDE SEQUENCE</scope>
    <source>
        <strain evidence="5">IFM 63604</strain>
    </source>
</reference>
<proteinExistence type="predicted"/>
<dbReference type="GO" id="GO:0009116">
    <property type="term" value="P:nucleoside metabolic process"/>
    <property type="evidence" value="ECO:0007669"/>
    <property type="project" value="InterPro"/>
</dbReference>
<gene>
    <name evidence="5" type="ORF">AnigIFM63604_008056</name>
</gene>
<feature type="repeat" description="ANK" evidence="2">
    <location>
        <begin position="1063"/>
        <end position="1096"/>
    </location>
</feature>
<dbReference type="Gene3D" id="3.40.50.300">
    <property type="entry name" value="P-loop containing nucleotide triphosphate hydrolases"/>
    <property type="match status" value="1"/>
</dbReference>
<comment type="caution">
    <text evidence="5">The sequence shown here is derived from an EMBL/GenBank/DDBJ whole genome shotgun (WGS) entry which is preliminary data.</text>
</comment>
<dbReference type="Pfam" id="PF01048">
    <property type="entry name" value="PNP_UDP_1"/>
    <property type="match status" value="1"/>
</dbReference>
<keyword evidence="2" id="KW-0040">ANK repeat</keyword>
<dbReference type="InterPro" id="IPR027417">
    <property type="entry name" value="P-loop_NTPase"/>
</dbReference>
<dbReference type="PANTHER" id="PTHR46082:SF11">
    <property type="entry name" value="AAA+ ATPASE DOMAIN-CONTAINING PROTEIN-RELATED"/>
    <property type="match status" value="1"/>
</dbReference>
<dbReference type="Pfam" id="PF12796">
    <property type="entry name" value="Ank_2"/>
    <property type="match status" value="3"/>
</dbReference>
<protein>
    <recommendedName>
        <fullName evidence="7">Nucleoside phosphorylase domain-containing protein</fullName>
    </recommendedName>
</protein>